<dbReference type="AlphaFoldDB" id="S0FUD2"/>
<dbReference type="InterPro" id="IPR007607">
    <property type="entry name" value="BacA/B"/>
</dbReference>
<dbReference type="RefSeq" id="WP_004625060.1">
    <property type="nucleotide sequence ID" value="NZ_AORV01000026.1"/>
</dbReference>
<accession>S0FUD2</accession>
<gene>
    <name evidence="2" type="ORF">CTER_1537</name>
</gene>
<keyword evidence="3" id="KW-1185">Reference proteome</keyword>
<comment type="similarity">
    <text evidence="1">Belongs to the bactofilin family.</text>
</comment>
<dbReference type="STRING" id="1195236.CTER_1537"/>
<reference evidence="2 3" key="1">
    <citation type="journal article" date="2013" name="Genome Announc.">
        <title>Draft Genome Sequence of the Cellulolytic, Mesophilic, Anaerobic Bacterium Clostridium termitidis Strain CT1112 (DSM 5398).</title>
        <authorList>
            <person name="Lal S."/>
            <person name="Ramachandran U."/>
            <person name="Zhang X."/>
            <person name="Munir R."/>
            <person name="Sparling R."/>
            <person name="Levin D.B."/>
        </authorList>
    </citation>
    <scope>NUCLEOTIDE SEQUENCE [LARGE SCALE GENOMIC DNA]</scope>
    <source>
        <strain evidence="2 3">CT1112</strain>
    </source>
</reference>
<dbReference type="PANTHER" id="PTHR35024:SF4">
    <property type="entry name" value="POLYMER-FORMING CYTOSKELETAL PROTEIN"/>
    <property type="match status" value="1"/>
</dbReference>
<organism evidence="2 3">
    <name type="scientific">Ruminiclostridium cellobioparum subsp. termitidis CT1112</name>
    <dbReference type="NCBI Taxonomy" id="1195236"/>
    <lineage>
        <taxon>Bacteria</taxon>
        <taxon>Bacillati</taxon>
        <taxon>Bacillota</taxon>
        <taxon>Clostridia</taxon>
        <taxon>Eubacteriales</taxon>
        <taxon>Oscillospiraceae</taxon>
        <taxon>Ruminiclostridium</taxon>
    </lineage>
</organism>
<dbReference type="Proteomes" id="UP000014155">
    <property type="component" value="Unassembled WGS sequence"/>
</dbReference>
<name>S0FUD2_RUMCE</name>
<sequence length="141" mass="14988">MFNKQTDFGKATFDTLVGANTELKGDVTSKGIVRIDGRVTGNVTVQGDLFIGETSVIKGDITATNIHVAGNIEGNVFSSGLLKLLSSARVIGDIQVKSFVCEEGSLFDGNCKMLEASSVKPILLGKKKDFKKSSDLSQEEA</sequence>
<dbReference type="Pfam" id="PF04519">
    <property type="entry name" value="Bactofilin"/>
    <property type="match status" value="1"/>
</dbReference>
<evidence type="ECO:0000256" key="1">
    <source>
        <dbReference type="ARBA" id="ARBA00044755"/>
    </source>
</evidence>
<dbReference type="eggNOG" id="COG1664">
    <property type="taxonomic scope" value="Bacteria"/>
</dbReference>
<proteinExistence type="inferred from homology"/>
<dbReference type="EMBL" id="AORV01000026">
    <property type="protein sequence ID" value="EMS72789.1"/>
    <property type="molecule type" value="Genomic_DNA"/>
</dbReference>
<comment type="caution">
    <text evidence="2">The sequence shown here is derived from an EMBL/GenBank/DDBJ whole genome shotgun (WGS) entry which is preliminary data.</text>
</comment>
<dbReference type="PATRIC" id="fig|1195236.3.peg.1865"/>
<protein>
    <submittedName>
        <fullName evidence="2">Integral membrane protein CcmA involved in cell shape determination</fullName>
    </submittedName>
</protein>
<dbReference type="PANTHER" id="PTHR35024">
    <property type="entry name" value="HYPOTHETICAL CYTOSOLIC PROTEIN"/>
    <property type="match status" value="1"/>
</dbReference>
<evidence type="ECO:0000313" key="3">
    <source>
        <dbReference type="Proteomes" id="UP000014155"/>
    </source>
</evidence>
<evidence type="ECO:0000313" key="2">
    <source>
        <dbReference type="EMBL" id="EMS72789.1"/>
    </source>
</evidence>